<protein>
    <submittedName>
        <fullName evidence="1">Uncharacterized protein B22L22.080</fullName>
    </submittedName>
</protein>
<name>Q6MWT5_NEUCS</name>
<accession>Q6MWT5</accession>
<proteinExistence type="predicted"/>
<dbReference type="VEuPathDB" id="FungiDB:NCU10369"/>
<evidence type="ECO:0000313" key="1">
    <source>
        <dbReference type="EMBL" id="CAE55938.1"/>
    </source>
</evidence>
<sequence length="122" mass="13633">MIVEAADEKEIVDVDEVFERYPVKLEGALHAFRGLRALRTQNANRPEAQWPIAIEKQKATLASAMTNKDLHRPLAVARMEARLASAMTNKDLHHPLAVARSFAHSCSVEIFRRGTTKNCPEG</sequence>
<organism evidence="1">
    <name type="scientific">Neurospora crassa</name>
    <dbReference type="NCBI Taxonomy" id="5141"/>
    <lineage>
        <taxon>Eukaryota</taxon>
        <taxon>Fungi</taxon>
        <taxon>Dikarya</taxon>
        <taxon>Ascomycota</taxon>
        <taxon>Pezizomycotina</taxon>
        <taxon>Sordariomycetes</taxon>
        <taxon>Sordariomycetidae</taxon>
        <taxon>Sordariales</taxon>
        <taxon>Sordariaceae</taxon>
        <taxon>Neurospora</taxon>
    </lineage>
</organism>
<dbReference type="AlphaFoldDB" id="Q6MWT5"/>
<dbReference type="EMBL" id="BX842592">
    <property type="protein sequence ID" value="CAE55938.1"/>
    <property type="molecule type" value="Genomic_DNA"/>
</dbReference>
<gene>
    <name evidence="1" type="primary">B22L22.080</name>
</gene>
<dbReference type="HOGENOM" id="CLU_2027347_0_0_1"/>
<reference evidence="1" key="1">
    <citation type="submission" date="2003-11" db="EMBL/GenBank/DDBJ databases">
        <authorList>
            <person name="Schulte U."/>
            <person name="Aign V."/>
            <person name="Hoheisel J."/>
            <person name="Brandt P."/>
            <person name="Fartmann B."/>
            <person name="Holland R."/>
            <person name="Nyakatura G."/>
            <person name="Mewes H.W."/>
            <person name="Mannhaupt G."/>
        </authorList>
    </citation>
    <scope>NUCLEOTIDE SEQUENCE</scope>
</reference>
<reference evidence="1" key="2">
    <citation type="submission" date="2003-11" db="EMBL/GenBank/DDBJ databases">
        <authorList>
            <person name="German Neurospora genome project"/>
        </authorList>
    </citation>
    <scope>NUCLEOTIDE SEQUENCE</scope>
</reference>